<dbReference type="OrthoDB" id="2290280at2759"/>
<accession>A0A9P6YL49</accession>
<sequence length="121" mass="14163">MDQQIESLQQELVDIASLKVGIRWREHGEKSAGYLKRIHRVRTIKQTINCLQNPTFELTVSSRTLLIEVSQAFYQELYSEDPVAEHDIDCYLQDITDLPQLTEDDRRYLISPITIEDIIEQ</sequence>
<proteinExistence type="predicted"/>
<dbReference type="OMA" id="MTINGIR"/>
<comment type="caution">
    <text evidence="1">The sequence shown here is derived from an EMBL/GenBank/DDBJ whole genome shotgun (WGS) entry which is preliminary data.</text>
</comment>
<organism evidence="1 2">
    <name type="scientific">Rhizopus oryzae</name>
    <name type="common">Mucormycosis agent</name>
    <name type="synonym">Rhizopus arrhizus var. delemar</name>
    <dbReference type="NCBI Taxonomy" id="64495"/>
    <lineage>
        <taxon>Eukaryota</taxon>
        <taxon>Fungi</taxon>
        <taxon>Fungi incertae sedis</taxon>
        <taxon>Mucoromycota</taxon>
        <taxon>Mucoromycotina</taxon>
        <taxon>Mucoromycetes</taxon>
        <taxon>Mucorales</taxon>
        <taxon>Mucorineae</taxon>
        <taxon>Rhizopodaceae</taxon>
        <taxon>Rhizopus</taxon>
    </lineage>
</organism>
<reference evidence="1" key="1">
    <citation type="journal article" date="2020" name="Microb. Genom.">
        <title>Genetic diversity of clinical and environmental Mucorales isolates obtained from an investigation of mucormycosis cases among solid organ transplant recipients.</title>
        <authorList>
            <person name="Nguyen M.H."/>
            <person name="Kaul D."/>
            <person name="Muto C."/>
            <person name="Cheng S.J."/>
            <person name="Richter R.A."/>
            <person name="Bruno V.M."/>
            <person name="Liu G."/>
            <person name="Beyhan S."/>
            <person name="Sundermann A.J."/>
            <person name="Mounaud S."/>
            <person name="Pasculle A.W."/>
            <person name="Nierman W.C."/>
            <person name="Driscoll E."/>
            <person name="Cumbie R."/>
            <person name="Clancy C.J."/>
            <person name="Dupont C.L."/>
        </authorList>
    </citation>
    <scope>NUCLEOTIDE SEQUENCE</scope>
    <source>
        <strain evidence="1">GL16</strain>
    </source>
</reference>
<protein>
    <submittedName>
        <fullName evidence="1">Uncharacterized protein</fullName>
    </submittedName>
</protein>
<name>A0A9P6YL49_RHIOR</name>
<dbReference type="AlphaFoldDB" id="A0A9P6YL49"/>
<dbReference type="EMBL" id="JAANIT010000145">
    <property type="protein sequence ID" value="KAG1551473.1"/>
    <property type="molecule type" value="Genomic_DNA"/>
</dbReference>
<evidence type="ECO:0000313" key="1">
    <source>
        <dbReference type="EMBL" id="KAG1551473.1"/>
    </source>
</evidence>
<dbReference type="Proteomes" id="UP000717996">
    <property type="component" value="Unassembled WGS sequence"/>
</dbReference>
<gene>
    <name evidence="1" type="ORF">G6F51_001822</name>
</gene>
<evidence type="ECO:0000313" key="2">
    <source>
        <dbReference type="Proteomes" id="UP000717996"/>
    </source>
</evidence>